<evidence type="ECO:0000256" key="1">
    <source>
        <dbReference type="ARBA" id="ARBA00022656"/>
    </source>
</evidence>
<dbReference type="Pfam" id="PF01375">
    <property type="entry name" value="Enterotoxin_a"/>
    <property type="match status" value="1"/>
</dbReference>
<keyword evidence="1" id="KW-0800">Toxin</keyword>
<protein>
    <submittedName>
        <fullName evidence="5">ADP-ribosylation</fullName>
    </submittedName>
</protein>
<keyword evidence="2" id="KW-0732">Signal</keyword>
<evidence type="ECO:0000313" key="5">
    <source>
        <dbReference type="EMBL" id="KAF1979960.1"/>
    </source>
</evidence>
<dbReference type="InterPro" id="IPR001144">
    <property type="entry name" value="Enterotoxin_A"/>
</dbReference>
<proteinExistence type="predicted"/>
<dbReference type="AlphaFoldDB" id="A0A6A5VTQ6"/>
<reference evidence="5" key="1">
    <citation type="journal article" date="2020" name="Stud. Mycol.">
        <title>101 Dothideomycetes genomes: a test case for predicting lifestyles and emergence of pathogens.</title>
        <authorList>
            <person name="Haridas S."/>
            <person name="Albert R."/>
            <person name="Binder M."/>
            <person name="Bloem J."/>
            <person name="Labutti K."/>
            <person name="Salamov A."/>
            <person name="Andreopoulos B."/>
            <person name="Baker S."/>
            <person name="Barry K."/>
            <person name="Bills G."/>
            <person name="Bluhm B."/>
            <person name="Cannon C."/>
            <person name="Castanera R."/>
            <person name="Culley D."/>
            <person name="Daum C."/>
            <person name="Ezra D."/>
            <person name="Gonzalez J."/>
            <person name="Henrissat B."/>
            <person name="Kuo A."/>
            <person name="Liang C."/>
            <person name="Lipzen A."/>
            <person name="Lutzoni F."/>
            <person name="Magnuson J."/>
            <person name="Mondo S."/>
            <person name="Nolan M."/>
            <person name="Ohm R."/>
            <person name="Pangilinan J."/>
            <person name="Park H.-J."/>
            <person name="Ramirez L."/>
            <person name="Alfaro M."/>
            <person name="Sun H."/>
            <person name="Tritt A."/>
            <person name="Yoshinaga Y."/>
            <person name="Zwiers L.-H."/>
            <person name="Turgeon B."/>
            <person name="Goodwin S."/>
            <person name="Spatafora J."/>
            <person name="Crous P."/>
            <person name="Grigoriev I."/>
        </authorList>
    </citation>
    <scope>NUCLEOTIDE SEQUENCE</scope>
    <source>
        <strain evidence="5">CBS 107.79</strain>
    </source>
</reference>
<keyword evidence="3" id="KW-0843">Virulence</keyword>
<dbReference type="GO" id="GO:0090729">
    <property type="term" value="F:toxin activity"/>
    <property type="evidence" value="ECO:0007669"/>
    <property type="project" value="UniProtKB-KW"/>
</dbReference>
<evidence type="ECO:0000256" key="3">
    <source>
        <dbReference type="ARBA" id="ARBA00023026"/>
    </source>
</evidence>
<dbReference type="EMBL" id="ML976657">
    <property type="protein sequence ID" value="KAF1979960.1"/>
    <property type="molecule type" value="Genomic_DNA"/>
</dbReference>
<dbReference type="PRINTS" id="PR00771">
    <property type="entry name" value="ENTEROTOXINA"/>
</dbReference>
<keyword evidence="4" id="KW-1015">Disulfide bond</keyword>
<evidence type="ECO:0000256" key="2">
    <source>
        <dbReference type="ARBA" id="ARBA00022729"/>
    </source>
</evidence>
<dbReference type="Proteomes" id="UP000800036">
    <property type="component" value="Unassembled WGS sequence"/>
</dbReference>
<gene>
    <name evidence="5" type="ORF">BU23DRAFT_446359</name>
</gene>
<evidence type="ECO:0000256" key="4">
    <source>
        <dbReference type="ARBA" id="ARBA00023157"/>
    </source>
</evidence>
<organism evidence="5 6">
    <name type="scientific">Bimuria novae-zelandiae CBS 107.79</name>
    <dbReference type="NCBI Taxonomy" id="1447943"/>
    <lineage>
        <taxon>Eukaryota</taxon>
        <taxon>Fungi</taxon>
        <taxon>Dikarya</taxon>
        <taxon>Ascomycota</taxon>
        <taxon>Pezizomycotina</taxon>
        <taxon>Dothideomycetes</taxon>
        <taxon>Pleosporomycetidae</taxon>
        <taxon>Pleosporales</taxon>
        <taxon>Massarineae</taxon>
        <taxon>Didymosphaeriaceae</taxon>
        <taxon>Bimuria</taxon>
    </lineage>
</organism>
<dbReference type="Gene3D" id="3.90.210.10">
    <property type="entry name" value="Heat-Labile Enterotoxin, subunit A"/>
    <property type="match status" value="1"/>
</dbReference>
<dbReference type="OrthoDB" id="3794605at2759"/>
<evidence type="ECO:0000313" key="6">
    <source>
        <dbReference type="Proteomes" id="UP000800036"/>
    </source>
</evidence>
<sequence>MDDALDTRSLEERFTVTYVFRADKRSPAEIDAAGGFLPKGWTSKSKFEDISLYRHGTLLKGAANGFSMDNDGYVSTTSSQSVAEGWVVKFLGGSGYTYKIATYANLIDVQDTLKKYNIYPEEKEFAALKIIPFDQIMGWASFSKTPKYGVVKGTPVANKKFNRAKYENKAHGGAQYSLAGFPNNHPAWKEDPWWFFTHC</sequence>
<accession>A0A6A5VTQ6</accession>
<feature type="non-terminal residue" evidence="5">
    <location>
        <position position="199"/>
    </location>
</feature>
<dbReference type="SUPFAM" id="SSF56399">
    <property type="entry name" value="ADP-ribosylation"/>
    <property type="match status" value="1"/>
</dbReference>
<name>A0A6A5VTQ6_9PLEO</name>
<keyword evidence="6" id="KW-1185">Reference proteome</keyword>